<dbReference type="InterPro" id="IPR001584">
    <property type="entry name" value="Integrase_cat-core"/>
</dbReference>
<dbReference type="Gene3D" id="1.10.340.70">
    <property type="match status" value="1"/>
</dbReference>
<name>A0ABD0SPJ8_LOXSC</name>
<evidence type="ECO:0000256" key="2">
    <source>
        <dbReference type="ARBA" id="ARBA00022679"/>
    </source>
</evidence>
<dbReference type="InterPro" id="IPR012337">
    <property type="entry name" value="RNaseH-like_sf"/>
</dbReference>
<dbReference type="InterPro" id="IPR043128">
    <property type="entry name" value="Rev_trsase/Diguanyl_cyclase"/>
</dbReference>
<evidence type="ECO:0000256" key="5">
    <source>
        <dbReference type="ARBA" id="ARBA00022759"/>
    </source>
</evidence>
<feature type="region of interest" description="Disordered" evidence="7">
    <location>
        <begin position="1302"/>
        <end position="1356"/>
    </location>
</feature>
<sequence>MSSLSINFGILSNFDHQQQDWITYKGRLQQWFIANGIDDGADKGGVKRRAILLSALTENSYQLASNLILPKTLDEVNYGEIVEVLDKHFTPKRCGFAERHYFYMAAQRSGETHTQWAARVRGLAAHCNFKNLEEVLLDKFVMGMSHGPEREKLFAMEIEKLTLGAAVDLAESVRCARAAAVSSSAGTGDTVFKIANKSKANGRFSEKCSVCGKKNHKASECRFASYKCNKCNVKGHLRKMCKQVNFVKLGEESEGEDDGMFFNIRSYDGAPMTQTVSINGIDLNFEIDSGSSVTAISNKTYKSLFNSVPLSHCKRNLISYTGSEIKSSGVVRLPVTYSGVTKTLDVYVIDNGGPPLLGRDFISLFNLELTPINFCKSSFEDCELQALLGQYSEVFSDHLGCFNKYKIKLQLKEGAKPVFLKARPVPFSLRDKIDKEIERLIQLGIIEHVKCSEFASPIVPVLKHDGSVRLCADYSQTINKQLVLEKYPLPTVQELFSKLHGGVQFSKLDLSSAYNQLEIVDDANITCINTHKGLFKYKRLVFGLSSAPAIFQRVMESILGLEGVLCFLDDVLITGETRSIHMERLKKVLQIFKDVGLTLRKDKCDFFKNEVTYLGYVIDKNGIKKSSDKVKAIIQAPRPKNLTQLQSFLGLINYYRNFVQNASSILSPLYDLLKKGTKWVWATEHEQAFSKIKHILASDEVLTHFDINAKTILTVDASPNGLGAILSQEGPDGLERPISFASRTLNSAEKKYSQIQKEATAIIFGVRRFHQFLYARSQPFILRTDHKPLVSIFGPHHGIPEISANRLQRYALFLSSYNYVIEYVRSGDNCADYLSRATLPDSSGRSESAEAPEEARICVASVVGTGAAGRGLHSDSRAWHAQHDSAAYVNFVVEGSLPVTLDQLRSETEKDRTLNRVMKLVRQGWPPKLNDEMLKPYFLCRFQLSIENNILMRGHKVVIPQNLQHKVLTELHSSHLGIVKTKSEARSKFWFPGIDQAIETIIKKCTLCSSDLRSSPPRSKVFTWPYPNEPFQRVHMDFLGPIQNQMYLVVIDAHSKWVECFNMKNNITSSALINKLYEYMSRFGIPHTIVTDNGSSFTSEEFKQFCAINGISHLTTPIYHPASNGQAETYVRIVKKGIKSAILSGRNLIDTRNKLLKYLFDYRNSVHTTTRQSPAMLVFGRQLRSRLDLLNPSSSSPPHSTFTDMVRAKQCLQAKYHGGVNRKKLFGGQIIRYKSYINKNKFKWTKGIIIKPLGNVLFVVKDLNTKKETIRHKNQMIPSSHNIDKENVSSYNSLFDDIVATENATESSERERNRVTEQNGDAGDQQTNTIVETPAPSLESVDPPASPSTRSEGCASARGAGLTNLVLRNIPRVDYKKFF</sequence>
<dbReference type="PANTHER" id="PTHR37984:SF5">
    <property type="entry name" value="PROTEIN NYNRIN-LIKE"/>
    <property type="match status" value="1"/>
</dbReference>
<dbReference type="PANTHER" id="PTHR37984">
    <property type="entry name" value="PROTEIN CBG26694"/>
    <property type="match status" value="1"/>
</dbReference>
<dbReference type="EMBL" id="JBEDNZ010000017">
    <property type="protein sequence ID" value="KAL0821769.1"/>
    <property type="molecule type" value="Genomic_DNA"/>
</dbReference>
<evidence type="ECO:0000256" key="1">
    <source>
        <dbReference type="ARBA" id="ARBA00012493"/>
    </source>
</evidence>
<keyword evidence="6" id="KW-0511">Multifunctional enzyme</keyword>
<dbReference type="Pfam" id="PF17919">
    <property type="entry name" value="RT_RNaseH_2"/>
    <property type="match status" value="1"/>
</dbReference>
<evidence type="ECO:0000259" key="8">
    <source>
        <dbReference type="PROSITE" id="PS50994"/>
    </source>
</evidence>
<dbReference type="InterPro" id="IPR041588">
    <property type="entry name" value="Integrase_H2C2"/>
</dbReference>
<dbReference type="Proteomes" id="UP001549921">
    <property type="component" value="Unassembled WGS sequence"/>
</dbReference>
<keyword evidence="5" id="KW-0378">Hydrolase</keyword>
<dbReference type="SMART" id="SM00343">
    <property type="entry name" value="ZnF_C2HC"/>
    <property type="match status" value="2"/>
</dbReference>
<evidence type="ECO:0000313" key="10">
    <source>
        <dbReference type="Proteomes" id="UP001549921"/>
    </source>
</evidence>
<dbReference type="InterPro" id="IPR043502">
    <property type="entry name" value="DNA/RNA_pol_sf"/>
</dbReference>
<dbReference type="SUPFAM" id="SSF53098">
    <property type="entry name" value="Ribonuclease H-like"/>
    <property type="match status" value="1"/>
</dbReference>
<feature type="domain" description="Integrase catalytic" evidence="8">
    <location>
        <begin position="1026"/>
        <end position="1182"/>
    </location>
</feature>
<dbReference type="GO" id="GO:0042575">
    <property type="term" value="C:DNA polymerase complex"/>
    <property type="evidence" value="ECO:0007669"/>
    <property type="project" value="UniProtKB-ARBA"/>
</dbReference>
<dbReference type="InterPro" id="IPR041577">
    <property type="entry name" value="RT_RNaseH_2"/>
</dbReference>
<dbReference type="InterPro" id="IPR050951">
    <property type="entry name" value="Retrovirus_Pol_polyprotein"/>
</dbReference>
<dbReference type="CDD" id="cd01647">
    <property type="entry name" value="RT_LTR"/>
    <property type="match status" value="1"/>
</dbReference>
<dbReference type="SUPFAM" id="SSF56672">
    <property type="entry name" value="DNA/RNA polymerases"/>
    <property type="match status" value="1"/>
</dbReference>
<keyword evidence="3" id="KW-0548">Nucleotidyltransferase</keyword>
<accession>A0ABD0SPJ8</accession>
<keyword evidence="4" id="KW-0540">Nuclease</keyword>
<dbReference type="FunFam" id="1.10.340.70:FF:000003">
    <property type="entry name" value="Protein CBG25708"/>
    <property type="match status" value="1"/>
</dbReference>
<evidence type="ECO:0000256" key="4">
    <source>
        <dbReference type="ARBA" id="ARBA00022722"/>
    </source>
</evidence>
<evidence type="ECO:0000256" key="6">
    <source>
        <dbReference type="ARBA" id="ARBA00023268"/>
    </source>
</evidence>
<dbReference type="FunFam" id="3.30.70.270:FF:000026">
    <property type="entry name" value="Transposon Ty3-G Gag-Pol polyprotein"/>
    <property type="match status" value="1"/>
</dbReference>
<dbReference type="CDD" id="cd05484">
    <property type="entry name" value="retropepsin_like_LTR_2"/>
    <property type="match status" value="1"/>
</dbReference>
<dbReference type="Gene3D" id="4.10.60.10">
    <property type="entry name" value="Zinc finger, CCHC-type"/>
    <property type="match status" value="1"/>
</dbReference>
<dbReference type="Gene3D" id="3.30.70.270">
    <property type="match status" value="2"/>
</dbReference>
<dbReference type="InterPro" id="IPR001878">
    <property type="entry name" value="Znf_CCHC"/>
</dbReference>
<dbReference type="Gene3D" id="2.40.70.10">
    <property type="entry name" value="Acid Proteases"/>
    <property type="match status" value="1"/>
</dbReference>
<dbReference type="SUPFAM" id="SSF50630">
    <property type="entry name" value="Acid proteases"/>
    <property type="match status" value="1"/>
</dbReference>
<dbReference type="Gene3D" id="3.10.10.10">
    <property type="entry name" value="HIV Type 1 Reverse Transcriptase, subunit A, domain 1"/>
    <property type="match status" value="1"/>
</dbReference>
<dbReference type="InterPro" id="IPR000477">
    <property type="entry name" value="RT_dom"/>
</dbReference>
<gene>
    <name evidence="9" type="ORF">ABMA28_005190</name>
</gene>
<dbReference type="Pfam" id="PF00665">
    <property type="entry name" value="rve"/>
    <property type="match status" value="1"/>
</dbReference>
<dbReference type="PROSITE" id="PS50994">
    <property type="entry name" value="INTEGRASE"/>
    <property type="match status" value="1"/>
</dbReference>
<reference evidence="9 10" key="1">
    <citation type="submission" date="2024-06" db="EMBL/GenBank/DDBJ databases">
        <title>A chromosome-level genome assembly of beet webworm, Loxostege sticticalis.</title>
        <authorList>
            <person name="Zhang Y."/>
        </authorList>
    </citation>
    <scope>NUCLEOTIDE SEQUENCE [LARGE SCALE GENOMIC DNA]</scope>
    <source>
        <strain evidence="9">AQ028</strain>
        <tissue evidence="9">Male pupae</tissue>
    </source>
</reference>
<dbReference type="EC" id="2.7.7.49" evidence="1"/>
<evidence type="ECO:0000313" key="9">
    <source>
        <dbReference type="EMBL" id="KAL0821769.1"/>
    </source>
</evidence>
<dbReference type="InterPro" id="IPR034128">
    <property type="entry name" value="K02A2.6-like"/>
</dbReference>
<dbReference type="FunFam" id="3.30.420.10:FF:000063">
    <property type="entry name" value="Retrovirus-related Pol polyprotein from transposon 297-like Protein"/>
    <property type="match status" value="1"/>
</dbReference>
<dbReference type="GO" id="GO:0003964">
    <property type="term" value="F:RNA-directed DNA polymerase activity"/>
    <property type="evidence" value="ECO:0007669"/>
    <property type="project" value="UniProtKB-EC"/>
</dbReference>
<dbReference type="Gene3D" id="3.30.420.10">
    <property type="entry name" value="Ribonuclease H-like superfamily/Ribonuclease H"/>
    <property type="match status" value="1"/>
</dbReference>
<dbReference type="Pfam" id="PF00078">
    <property type="entry name" value="RVT_1"/>
    <property type="match status" value="1"/>
</dbReference>
<evidence type="ECO:0000256" key="3">
    <source>
        <dbReference type="ARBA" id="ARBA00022695"/>
    </source>
</evidence>
<comment type="caution">
    <text evidence="9">The sequence shown here is derived from an EMBL/GenBank/DDBJ whole genome shotgun (WGS) entry which is preliminary data.</text>
</comment>
<dbReference type="Pfam" id="PF17921">
    <property type="entry name" value="Integrase_H2C2"/>
    <property type="match status" value="1"/>
</dbReference>
<dbReference type="CDD" id="cd09274">
    <property type="entry name" value="RNase_HI_RT_Ty3"/>
    <property type="match status" value="1"/>
</dbReference>
<protein>
    <recommendedName>
        <fullName evidence="1">RNA-directed DNA polymerase</fullName>
        <ecNumber evidence="1">2.7.7.49</ecNumber>
    </recommendedName>
</protein>
<dbReference type="InterPro" id="IPR036397">
    <property type="entry name" value="RNaseH_sf"/>
</dbReference>
<dbReference type="InterPro" id="IPR021109">
    <property type="entry name" value="Peptidase_aspartic_dom_sf"/>
</dbReference>
<organism evidence="9 10">
    <name type="scientific">Loxostege sticticalis</name>
    <name type="common">Beet webworm moth</name>
    <dbReference type="NCBI Taxonomy" id="481309"/>
    <lineage>
        <taxon>Eukaryota</taxon>
        <taxon>Metazoa</taxon>
        <taxon>Ecdysozoa</taxon>
        <taxon>Arthropoda</taxon>
        <taxon>Hexapoda</taxon>
        <taxon>Insecta</taxon>
        <taxon>Pterygota</taxon>
        <taxon>Neoptera</taxon>
        <taxon>Endopterygota</taxon>
        <taxon>Lepidoptera</taxon>
        <taxon>Glossata</taxon>
        <taxon>Ditrysia</taxon>
        <taxon>Pyraloidea</taxon>
        <taxon>Crambidae</taxon>
        <taxon>Pyraustinae</taxon>
        <taxon>Loxostege</taxon>
    </lineage>
</organism>
<evidence type="ECO:0000256" key="7">
    <source>
        <dbReference type="SAM" id="MobiDB-lite"/>
    </source>
</evidence>
<proteinExistence type="predicted"/>
<feature type="compositionally biased region" description="Polar residues" evidence="7">
    <location>
        <begin position="1316"/>
        <end position="1331"/>
    </location>
</feature>
<keyword evidence="5" id="KW-0255">Endonuclease</keyword>
<dbReference type="GO" id="GO:0004519">
    <property type="term" value="F:endonuclease activity"/>
    <property type="evidence" value="ECO:0007669"/>
    <property type="project" value="UniProtKB-KW"/>
</dbReference>
<keyword evidence="2" id="KW-0808">Transferase</keyword>